<evidence type="ECO:0000313" key="2">
    <source>
        <dbReference type="EMBL" id="CAI9159515.1"/>
    </source>
</evidence>
<sequence>MGTSNQHPSDPEGPPSRCSRLGTSKQTKSVRKVQRSWLCTKATEAPPRQVPEGLQRRLQAARERRGGVSCRQERPGPAPPLGVSNRARCAWGAREAAPWWRVARSSPSVRSGNPGQSSTYLLSRFQPRALGGLSTATLLSRLLTAQDLGTRLCASSATPLYVAPTRAAAFFLLLSAQAPAQHISRAARLPDSQGSQRLPHPPTRGS</sequence>
<feature type="region of interest" description="Disordered" evidence="1">
    <location>
        <begin position="1"/>
        <end position="82"/>
    </location>
</feature>
<dbReference type="Proteomes" id="UP001176941">
    <property type="component" value="Chromosome 19"/>
</dbReference>
<proteinExistence type="predicted"/>
<evidence type="ECO:0000256" key="1">
    <source>
        <dbReference type="SAM" id="MobiDB-lite"/>
    </source>
</evidence>
<protein>
    <submittedName>
        <fullName evidence="2">Uncharacterized protein</fullName>
    </submittedName>
</protein>
<feature type="compositionally biased region" description="Basic and acidic residues" evidence="1">
    <location>
        <begin position="60"/>
        <end position="74"/>
    </location>
</feature>
<gene>
    <name evidence="2" type="ORF">MRATA1EN1_LOCUS8477</name>
</gene>
<accession>A0ABN8YER8</accession>
<dbReference type="EMBL" id="OX459955">
    <property type="protein sequence ID" value="CAI9159515.1"/>
    <property type="molecule type" value="Genomic_DNA"/>
</dbReference>
<name>A0ABN8YER8_RANTA</name>
<keyword evidence="3" id="KW-1185">Reference proteome</keyword>
<reference evidence="2" key="1">
    <citation type="submission" date="2023-04" db="EMBL/GenBank/DDBJ databases">
        <authorList>
            <consortium name="ELIXIR-Norway"/>
        </authorList>
    </citation>
    <scope>NUCLEOTIDE SEQUENCE [LARGE SCALE GENOMIC DNA]</scope>
</reference>
<evidence type="ECO:0000313" key="3">
    <source>
        <dbReference type="Proteomes" id="UP001176941"/>
    </source>
</evidence>
<feature type="region of interest" description="Disordered" evidence="1">
    <location>
        <begin position="187"/>
        <end position="206"/>
    </location>
</feature>
<organism evidence="2 3">
    <name type="scientific">Rangifer tarandus platyrhynchus</name>
    <name type="common">Svalbard reindeer</name>
    <dbReference type="NCBI Taxonomy" id="3082113"/>
    <lineage>
        <taxon>Eukaryota</taxon>
        <taxon>Metazoa</taxon>
        <taxon>Chordata</taxon>
        <taxon>Craniata</taxon>
        <taxon>Vertebrata</taxon>
        <taxon>Euteleostomi</taxon>
        <taxon>Mammalia</taxon>
        <taxon>Eutheria</taxon>
        <taxon>Laurasiatheria</taxon>
        <taxon>Artiodactyla</taxon>
        <taxon>Ruminantia</taxon>
        <taxon>Pecora</taxon>
        <taxon>Cervidae</taxon>
        <taxon>Odocoileinae</taxon>
        <taxon>Rangifer</taxon>
    </lineage>
</organism>